<evidence type="ECO:0000256" key="2">
    <source>
        <dbReference type="SAM" id="SignalP"/>
    </source>
</evidence>
<evidence type="ECO:0000256" key="1">
    <source>
        <dbReference type="SAM" id="MobiDB-lite"/>
    </source>
</evidence>
<dbReference type="RefSeq" id="WP_151015903.1">
    <property type="nucleotide sequence ID" value="NZ_CP084582.1"/>
</dbReference>
<evidence type="ECO:0000313" key="4">
    <source>
        <dbReference type="Proteomes" id="UP000471364"/>
    </source>
</evidence>
<feature type="compositionally biased region" description="Polar residues" evidence="1">
    <location>
        <begin position="39"/>
        <end position="51"/>
    </location>
</feature>
<evidence type="ECO:0000313" key="3">
    <source>
        <dbReference type="EMBL" id="KAB1102798.1"/>
    </source>
</evidence>
<feature type="region of interest" description="Disordered" evidence="1">
    <location>
        <begin position="27"/>
        <end position="57"/>
    </location>
</feature>
<comment type="caution">
    <text evidence="3">The sequence shown here is derived from an EMBL/GenBank/DDBJ whole genome shotgun (WGS) entry which is preliminary data.</text>
</comment>
<gene>
    <name evidence="3" type="ORF">F6X54_30635</name>
</gene>
<accession>A0ABQ6U7J4</accession>
<reference evidence="3 4" key="1">
    <citation type="submission" date="2019-09" db="EMBL/GenBank/DDBJ databases">
        <title>High taxonomic diversity of Micromonospora strains isolated from Medicago sativa nodules in different geographical locations.</title>
        <authorList>
            <person name="Martinez-Hidalgo P."/>
            <person name="Flores-Felix J.D."/>
            <person name="Velazquez E."/>
            <person name="Brau L."/>
            <person name="Trujillo M.E."/>
            <person name="Martinez-Molina E."/>
        </authorList>
    </citation>
    <scope>NUCLEOTIDE SEQUENCE [LARGE SCALE GENOMIC DNA]</scope>
    <source>
        <strain evidence="3 4">ALFB5</strain>
    </source>
</reference>
<keyword evidence="4" id="KW-1185">Reference proteome</keyword>
<name>A0ABQ6U7J4_9ACTN</name>
<sequence length="252" mass="25551">MLRTVLRRLGAAGAVCLVAACGPSTADPADRSADEAVPSTAQATGTPTTRKPSAIPATGGTGYSAALSARLVTTDGLPPGFSVDIATVMAPDAGRQRPGPEVPCTDMIPLLSANRLTGAPSAMAAATVSSGEGSDYPWVASEVLRTYADDGARGAMADLRTFIGRCPAVASPGQDGGSYRFAVVPGPRLGDESMSVDASTTSGSITLEWDSILVRIGATLVVVHEQGNEPGGDDHLPRLAEAALRSYQTTGP</sequence>
<protein>
    <recommendedName>
        <fullName evidence="5">Sensor domain-containing protein</fullName>
    </recommendedName>
</protein>
<dbReference type="PROSITE" id="PS51257">
    <property type="entry name" value="PROKAR_LIPOPROTEIN"/>
    <property type="match status" value="1"/>
</dbReference>
<proteinExistence type="predicted"/>
<dbReference type="Proteomes" id="UP000471364">
    <property type="component" value="Unassembled WGS sequence"/>
</dbReference>
<evidence type="ECO:0008006" key="5">
    <source>
        <dbReference type="Google" id="ProtNLM"/>
    </source>
</evidence>
<feature type="chain" id="PRO_5045246132" description="Sensor domain-containing protein" evidence="2">
    <location>
        <begin position="27"/>
        <end position="252"/>
    </location>
</feature>
<keyword evidence="2" id="KW-0732">Signal</keyword>
<organism evidence="3 4">
    <name type="scientific">Micromonospora aurantiaca</name>
    <name type="common">nom. illeg.</name>
    <dbReference type="NCBI Taxonomy" id="47850"/>
    <lineage>
        <taxon>Bacteria</taxon>
        <taxon>Bacillati</taxon>
        <taxon>Actinomycetota</taxon>
        <taxon>Actinomycetes</taxon>
        <taxon>Micromonosporales</taxon>
        <taxon>Micromonosporaceae</taxon>
        <taxon>Micromonospora</taxon>
    </lineage>
</organism>
<dbReference type="EMBL" id="WAAR01000226">
    <property type="protein sequence ID" value="KAB1102798.1"/>
    <property type="molecule type" value="Genomic_DNA"/>
</dbReference>
<feature type="signal peptide" evidence="2">
    <location>
        <begin position="1"/>
        <end position="26"/>
    </location>
</feature>